<keyword evidence="2" id="KW-1185">Reference proteome</keyword>
<accession>A0A923L8X5</accession>
<evidence type="ECO:0000313" key="1">
    <source>
        <dbReference type="EMBL" id="MBC5638715.1"/>
    </source>
</evidence>
<evidence type="ECO:0000313" key="2">
    <source>
        <dbReference type="Proteomes" id="UP000637359"/>
    </source>
</evidence>
<dbReference type="Proteomes" id="UP000637359">
    <property type="component" value="Unassembled WGS sequence"/>
</dbReference>
<reference evidence="1" key="1">
    <citation type="submission" date="2020-08" db="EMBL/GenBank/DDBJ databases">
        <title>Genome public.</title>
        <authorList>
            <person name="Liu C."/>
            <person name="Sun Q."/>
        </authorList>
    </citation>
    <scope>NUCLEOTIDE SEQUENCE</scope>
    <source>
        <strain evidence="1">BX22</strain>
    </source>
</reference>
<dbReference type="PROSITE" id="PS51257">
    <property type="entry name" value="PROKAR_LIPOPROTEIN"/>
    <property type="match status" value="1"/>
</dbReference>
<name>A0A923L8X5_9BACI</name>
<gene>
    <name evidence="1" type="ORF">H8S33_18240</name>
</gene>
<dbReference type="AlphaFoldDB" id="A0A923L8X5"/>
<protein>
    <submittedName>
        <fullName evidence="1">Beta-glucanase/beta-glucan synthetase</fullName>
    </submittedName>
</protein>
<dbReference type="EMBL" id="JACOOL010000020">
    <property type="protein sequence ID" value="MBC5638715.1"/>
    <property type="molecule type" value="Genomic_DNA"/>
</dbReference>
<sequence length="355" mass="39952">MNNRLLFTYGFSFIVLLLIVTGCSKDDVEEEKEQVAINENNDNPFEIDEEDTVIMGSIGHSYANVEVDDNDEVIPLSYDGDELVIDYSVEAEGKATNIGFLVYVDGIAQPYKLNTTESAYQYMHIFDLEEEGVDTTFQFIFTPITGKEGETVNVTITSIYNPSFIPDMKETTSYGGYHHALSVIRPIEFHENSESLNMNDFPTNKVLNEISISTEPVTDDFLEKLGGGVTTIDSEMLDTNVFNFVEIEDKPDNETNFQITDQGNLHMKLKILGHPGVAYQNTFYLNHQVLSDQEGNTSFETKLTKGDVSVIDVEIDIDTLDDFSTFYVVSTPVNPEDFYENVLTPLKTPSVLLYK</sequence>
<dbReference type="RefSeq" id="WP_186871412.1">
    <property type="nucleotide sequence ID" value="NZ_JACOOL010000020.1"/>
</dbReference>
<proteinExistence type="predicted"/>
<comment type="caution">
    <text evidence="1">The sequence shown here is derived from an EMBL/GenBank/DDBJ whole genome shotgun (WGS) entry which is preliminary data.</text>
</comment>
<organism evidence="1 2">
    <name type="scientific">Ornithinibacillus hominis</name>
    <dbReference type="NCBI Taxonomy" id="2763055"/>
    <lineage>
        <taxon>Bacteria</taxon>
        <taxon>Bacillati</taxon>
        <taxon>Bacillota</taxon>
        <taxon>Bacilli</taxon>
        <taxon>Bacillales</taxon>
        <taxon>Bacillaceae</taxon>
        <taxon>Ornithinibacillus</taxon>
    </lineage>
</organism>